<dbReference type="Bgee" id="FBgn0078794">
    <property type="expression patterns" value="Expressed in female reproductive system and 2 other cell types or tissues"/>
</dbReference>
<dbReference type="Pfam" id="PF07557">
    <property type="entry name" value="Shugoshin_C"/>
    <property type="match status" value="1"/>
</dbReference>
<protein>
    <submittedName>
        <fullName evidence="6">Shugoshin</fullName>
    </submittedName>
</protein>
<keyword evidence="5" id="KW-1185">Reference proteome</keyword>
<dbReference type="InterPro" id="IPR011515">
    <property type="entry name" value="Shugoshin_C"/>
</dbReference>
<organism evidence="5 6">
    <name type="scientific">Drosophila pseudoobscura pseudoobscura</name>
    <name type="common">Fruit fly</name>
    <dbReference type="NCBI Taxonomy" id="46245"/>
    <lineage>
        <taxon>Eukaryota</taxon>
        <taxon>Metazoa</taxon>
        <taxon>Ecdysozoa</taxon>
        <taxon>Arthropoda</taxon>
        <taxon>Hexapoda</taxon>
        <taxon>Insecta</taxon>
        <taxon>Pterygota</taxon>
        <taxon>Neoptera</taxon>
        <taxon>Endopterygota</taxon>
        <taxon>Diptera</taxon>
        <taxon>Brachycera</taxon>
        <taxon>Muscomorpha</taxon>
        <taxon>Ephydroidea</taxon>
        <taxon>Drosophilidae</taxon>
        <taxon>Drosophila</taxon>
        <taxon>Sophophora</taxon>
    </lineage>
</organism>
<dbReference type="OMA" id="YCDTTIE"/>
<reference evidence="5" key="1">
    <citation type="submission" date="2024-06" db="UniProtKB">
        <authorList>
            <consortium name="RefSeq"/>
        </authorList>
    </citation>
    <scope>NUCLEOTIDE SEQUENCE [LARGE SCALE GENOMIC DNA]</scope>
    <source>
        <strain evidence="5">MV2-25</strain>
    </source>
</reference>
<evidence type="ECO:0000256" key="3">
    <source>
        <dbReference type="SAM" id="MobiDB-lite"/>
    </source>
</evidence>
<evidence type="ECO:0000256" key="2">
    <source>
        <dbReference type="ARBA" id="ARBA00022829"/>
    </source>
</evidence>
<feature type="compositionally biased region" description="Basic and acidic residues" evidence="3">
    <location>
        <begin position="379"/>
        <end position="391"/>
    </location>
</feature>
<dbReference type="FunCoup" id="A0A6I8UWQ3">
    <property type="interactions" value="71"/>
</dbReference>
<dbReference type="GeneID" id="4805707"/>
<feature type="compositionally biased region" description="Low complexity" evidence="3">
    <location>
        <begin position="122"/>
        <end position="133"/>
    </location>
</feature>
<dbReference type="RefSeq" id="XP_001362063.1">
    <property type="nucleotide sequence ID" value="XM_001362026.4"/>
</dbReference>
<evidence type="ECO:0000256" key="1">
    <source>
        <dbReference type="ARBA" id="ARBA00010845"/>
    </source>
</evidence>
<feature type="region of interest" description="Disordered" evidence="3">
    <location>
        <begin position="111"/>
        <end position="133"/>
    </location>
</feature>
<gene>
    <name evidence="6" type="primary">mei-S332</name>
</gene>
<feature type="region of interest" description="Disordered" evidence="3">
    <location>
        <begin position="270"/>
        <end position="401"/>
    </location>
</feature>
<dbReference type="AlphaFoldDB" id="A0A6I8UWQ3"/>
<proteinExistence type="inferred from homology"/>
<comment type="similarity">
    <text evidence="1">Belongs to the shugoshin family.</text>
</comment>
<dbReference type="InParanoid" id="A0A6I8UWQ3"/>
<dbReference type="GO" id="GO:0005634">
    <property type="term" value="C:nucleus"/>
    <property type="evidence" value="ECO:0007669"/>
    <property type="project" value="InterPro"/>
</dbReference>
<sequence length="401" mass="43763">MGTNIEQQYKILNAELMDHVQKLRVELGEYKKLVVGLQTELLEVRESHVLEMDFKKKQLKYGISTLLKNLDLKEDFLTGVTHTTPSVHRRSNIKEICYDMRRISSLTRSSVTCSPSRRRSSTVRAGSGSSSAIITEDATDVDTTTASEDTHRLNIDSAVTPPPRRIAEMAWALEDTDEDSPTIPVVESCEPDEILAALSPCDQADSLFSILEETDSEDAADISSVEVGDAAEAPIGAASRRDRVLRGLCENVPKETGKQEKTVLAIPCHDNDSSYDVSIQKPRQAHSPSLSIETPRQSQFNGIGSWSGSTSTPLPSPVPDIHQKTVSVARGRGRPRGRGSAKPTNNTLSPSDPLSGDADMSSASCSTSGRPSRKCRPTSYKEPKINAKMRNDSLPTKKSSK</sequence>
<feature type="compositionally biased region" description="Polar residues" evidence="3">
    <location>
        <begin position="361"/>
        <end position="370"/>
    </location>
</feature>
<reference evidence="6" key="2">
    <citation type="submission" date="2025-08" db="UniProtKB">
        <authorList>
            <consortium name="RefSeq"/>
        </authorList>
    </citation>
    <scope>IDENTIFICATION</scope>
    <source>
        <strain evidence="6">MV-25-SWS-2005</strain>
        <tissue evidence="6">Whole body</tissue>
    </source>
</reference>
<dbReference type="Proteomes" id="UP000001819">
    <property type="component" value="Chromosome 3"/>
</dbReference>
<accession>A0A6I8UWQ3</accession>
<evidence type="ECO:0000313" key="6">
    <source>
        <dbReference type="RefSeq" id="XP_001362063.1"/>
    </source>
</evidence>
<evidence type="ECO:0000259" key="4">
    <source>
        <dbReference type="Pfam" id="PF07557"/>
    </source>
</evidence>
<feature type="domain" description="Shugoshin C-terminal" evidence="4">
    <location>
        <begin position="369"/>
        <end position="391"/>
    </location>
</feature>
<keyword evidence="2" id="KW-0159">Chromosome partition</keyword>
<evidence type="ECO:0000313" key="5">
    <source>
        <dbReference type="Proteomes" id="UP000001819"/>
    </source>
</evidence>
<dbReference type="GO" id="GO:0000775">
    <property type="term" value="C:chromosome, centromeric region"/>
    <property type="evidence" value="ECO:0007669"/>
    <property type="project" value="InterPro"/>
</dbReference>
<feature type="compositionally biased region" description="Polar residues" evidence="3">
    <location>
        <begin position="286"/>
        <end position="313"/>
    </location>
</feature>
<name>A0A6I8UWQ3_DROPS</name>
<dbReference type="GO" id="GO:0045132">
    <property type="term" value="P:meiotic chromosome segregation"/>
    <property type="evidence" value="ECO:0007669"/>
    <property type="project" value="InterPro"/>
</dbReference>
<feature type="compositionally biased region" description="Polar residues" evidence="3">
    <location>
        <begin position="342"/>
        <end position="352"/>
    </location>
</feature>
<dbReference type="KEGG" id="dpo:4805707"/>